<organism evidence="1 2">
    <name type="scientific">Haloferax volcanii</name>
    <name type="common">Halobacterium volcanii</name>
    <dbReference type="NCBI Taxonomy" id="2246"/>
    <lineage>
        <taxon>Archaea</taxon>
        <taxon>Methanobacteriati</taxon>
        <taxon>Methanobacteriota</taxon>
        <taxon>Stenosarchaea group</taxon>
        <taxon>Halobacteria</taxon>
        <taxon>Halobacteriales</taxon>
        <taxon>Haloferacaceae</taxon>
        <taxon>Haloferax</taxon>
    </lineage>
</organism>
<accession>A0A558F2H3</accession>
<feature type="non-terminal residue" evidence="1">
    <location>
        <position position="22"/>
    </location>
</feature>
<dbReference type="EMBL" id="VMTR01000475">
    <property type="protein sequence ID" value="TVT79810.1"/>
    <property type="molecule type" value="Genomic_DNA"/>
</dbReference>
<dbReference type="AlphaFoldDB" id="A0A558F2H3"/>
<name>A0A558F2H3_HALVO</name>
<reference evidence="1 2" key="1">
    <citation type="submission" date="2019-07" db="EMBL/GenBank/DDBJ databases">
        <title>Draft genome sequence of Haloferax volcanii SS0101, isolated from salt farm in Samut Sakhon, Thailand.</title>
        <authorList>
            <person name="Wanthongcharoen S."/>
            <person name="Yamprayoonswat W."/>
            <person name="Ruangsuj P."/>
            <person name="Thongpramul N."/>
            <person name="Jumpathong W."/>
            <person name="Sittihan S."/>
            <person name="Kanjanavas P."/>
            <person name="Yasawong M."/>
        </authorList>
    </citation>
    <scope>NUCLEOTIDE SEQUENCE [LARGE SCALE GENOMIC DNA]</scope>
    <source>
        <strain evidence="1 2">SS0101</strain>
    </source>
</reference>
<comment type="caution">
    <text evidence="1">The sequence shown here is derived from an EMBL/GenBank/DDBJ whole genome shotgun (WGS) entry which is preliminary data.</text>
</comment>
<sequence>MVVVAAVDRSGRSAHVVSEAAS</sequence>
<evidence type="ECO:0000313" key="1">
    <source>
        <dbReference type="EMBL" id="TVT79810.1"/>
    </source>
</evidence>
<dbReference type="Proteomes" id="UP000320212">
    <property type="component" value="Unassembled WGS sequence"/>
</dbReference>
<evidence type="ECO:0000313" key="2">
    <source>
        <dbReference type="Proteomes" id="UP000320212"/>
    </source>
</evidence>
<gene>
    <name evidence="1" type="ORF">FQA18_20245</name>
</gene>
<proteinExistence type="predicted"/>
<protein>
    <submittedName>
        <fullName evidence="1">Universal stress protein</fullName>
    </submittedName>
</protein>